<dbReference type="Proteomes" id="UP000808699">
    <property type="component" value="Unassembled WGS sequence"/>
</dbReference>
<dbReference type="RefSeq" id="WP_061875871.1">
    <property type="nucleotide sequence ID" value="NZ_JADWNO010000002.1"/>
</dbReference>
<feature type="domain" description="DUF6984" evidence="1">
    <location>
        <begin position="1"/>
        <end position="102"/>
    </location>
</feature>
<dbReference type="InterPro" id="IPR054253">
    <property type="entry name" value="DUF6984"/>
</dbReference>
<gene>
    <name evidence="2" type="ORF">I6M64_05055</name>
</gene>
<accession>A0ABS1AFN8</accession>
<organism evidence="2 3">
    <name type="scientific">Acinetobacter lactucae</name>
    <dbReference type="NCBI Taxonomy" id="1785128"/>
    <lineage>
        <taxon>Bacteria</taxon>
        <taxon>Pseudomonadati</taxon>
        <taxon>Pseudomonadota</taxon>
        <taxon>Gammaproteobacteria</taxon>
        <taxon>Moraxellales</taxon>
        <taxon>Moraxellaceae</taxon>
        <taxon>Acinetobacter</taxon>
        <taxon>Acinetobacter calcoaceticus/baumannii complex</taxon>
    </lineage>
</organism>
<name>A0ABS1AFN8_9GAMM</name>
<keyword evidence="3" id="KW-1185">Reference proteome</keyword>
<evidence type="ECO:0000259" key="1">
    <source>
        <dbReference type="Pfam" id="PF22480"/>
    </source>
</evidence>
<evidence type="ECO:0000313" key="3">
    <source>
        <dbReference type="Proteomes" id="UP000808699"/>
    </source>
</evidence>
<proteinExistence type="predicted"/>
<reference evidence="2 3" key="1">
    <citation type="submission" date="2020-11" db="EMBL/GenBank/DDBJ databases">
        <title>Enhanced detection system for hospital associated transmission using whole genome sequencing surveillance.</title>
        <authorList>
            <person name="Harrison L.H."/>
            <person name="Van Tyne D."/>
            <person name="Marsh J.W."/>
            <person name="Griffith M.P."/>
            <person name="Snyder D.J."/>
            <person name="Cooper V.S."/>
            <person name="Mustapha M."/>
        </authorList>
    </citation>
    <scope>NUCLEOTIDE SEQUENCE [LARGE SCALE GENOMIC DNA]</scope>
    <source>
        <strain evidence="2 3">ACIN00241</strain>
    </source>
</reference>
<dbReference type="Pfam" id="PF22480">
    <property type="entry name" value="DUF6984"/>
    <property type="match status" value="1"/>
</dbReference>
<evidence type="ECO:0000313" key="2">
    <source>
        <dbReference type="EMBL" id="MBJ8436693.1"/>
    </source>
</evidence>
<dbReference type="EMBL" id="JADWNO010000002">
    <property type="protein sequence ID" value="MBJ8436693.1"/>
    <property type="molecule type" value="Genomic_DNA"/>
</dbReference>
<sequence length="116" mass="13241">MRKLTEQEIYIINKLIGQSNLAVSLPKPLTDLYCEAIDDGGMGSIKMLYEDSNKEVLLKAADVQLNYQDIDNISVNITFLIDENFNFRELDVFKADFSPLCQPWDINNIISILPIK</sequence>
<comment type="caution">
    <text evidence="2">The sequence shown here is derived from an EMBL/GenBank/DDBJ whole genome shotgun (WGS) entry which is preliminary data.</text>
</comment>
<protein>
    <recommendedName>
        <fullName evidence="1">DUF6984 domain-containing protein</fullName>
    </recommendedName>
</protein>